<dbReference type="PANTHER" id="PTHR43004:SF19">
    <property type="entry name" value="BINDING MONOOXYGENASE, PUTATIVE (JCVI)-RELATED"/>
    <property type="match status" value="1"/>
</dbReference>
<keyword evidence="2" id="KW-0285">Flavoprotein</keyword>
<evidence type="ECO:0000259" key="5">
    <source>
        <dbReference type="Pfam" id="PF01494"/>
    </source>
</evidence>
<evidence type="ECO:0000313" key="6">
    <source>
        <dbReference type="EMBL" id="MBB5849193.1"/>
    </source>
</evidence>
<evidence type="ECO:0000256" key="1">
    <source>
        <dbReference type="ARBA" id="ARBA00001974"/>
    </source>
</evidence>
<dbReference type="SUPFAM" id="SSF51905">
    <property type="entry name" value="FAD/NAD(P)-binding domain"/>
    <property type="match status" value="1"/>
</dbReference>
<dbReference type="InterPro" id="IPR050641">
    <property type="entry name" value="RIFMO-like"/>
</dbReference>
<name>A0A7W9N0W2_9MICC</name>
<dbReference type="EC" id="1.14.13.7" evidence="6"/>
<keyword evidence="3" id="KW-0274">FAD</keyword>
<proteinExistence type="predicted"/>
<dbReference type="Gene3D" id="3.30.70.2450">
    <property type="match status" value="1"/>
</dbReference>
<dbReference type="InterPro" id="IPR036188">
    <property type="entry name" value="FAD/NAD-bd_sf"/>
</dbReference>
<sequence length="182" mass="19974">MLPTTAVSEFPFLTVNQARVIDYFAEYAERGPARITPDFGYEFLELEVQEGEEHPVQVRLRDPQGQERTVRATYVVGCDGSRSRVRDCTGIEVVRDPSAHAWSVMDVLLETDFPDIRQKCGIQSDKDGTILLIPREGGFLARFSVSLGSIDDAPRPRSGGGIRACSSPATPATPTPPRPARA</sequence>
<organism evidence="6 7">
    <name type="scientific">Micrococcus endophyticus</name>
    <dbReference type="NCBI Taxonomy" id="455343"/>
    <lineage>
        <taxon>Bacteria</taxon>
        <taxon>Bacillati</taxon>
        <taxon>Actinomycetota</taxon>
        <taxon>Actinomycetes</taxon>
        <taxon>Micrococcales</taxon>
        <taxon>Micrococcaceae</taxon>
        <taxon>Micrococcus</taxon>
    </lineage>
</organism>
<reference evidence="6 7" key="1">
    <citation type="submission" date="2020-08" db="EMBL/GenBank/DDBJ databases">
        <title>Sequencing the genomes of 1000 actinobacteria strains.</title>
        <authorList>
            <person name="Klenk H.-P."/>
        </authorList>
    </citation>
    <scope>NUCLEOTIDE SEQUENCE [LARGE SCALE GENOMIC DNA]</scope>
    <source>
        <strain evidence="6 7">DSM 17945</strain>
    </source>
</reference>
<evidence type="ECO:0000256" key="2">
    <source>
        <dbReference type="ARBA" id="ARBA00022630"/>
    </source>
</evidence>
<accession>A0A7W9N0W2</accession>
<dbReference type="SUPFAM" id="SSF54373">
    <property type="entry name" value="FAD-linked reductases, C-terminal domain"/>
    <property type="match status" value="1"/>
</dbReference>
<evidence type="ECO:0000313" key="7">
    <source>
        <dbReference type="Proteomes" id="UP000567246"/>
    </source>
</evidence>
<dbReference type="AlphaFoldDB" id="A0A7W9N0W2"/>
<evidence type="ECO:0000256" key="4">
    <source>
        <dbReference type="SAM" id="MobiDB-lite"/>
    </source>
</evidence>
<feature type="region of interest" description="Disordered" evidence="4">
    <location>
        <begin position="150"/>
        <end position="182"/>
    </location>
</feature>
<evidence type="ECO:0000256" key="3">
    <source>
        <dbReference type="ARBA" id="ARBA00022827"/>
    </source>
</evidence>
<gene>
    <name evidence="6" type="ORF">HDA33_001757</name>
</gene>
<dbReference type="Gene3D" id="3.50.50.60">
    <property type="entry name" value="FAD/NAD(P)-binding domain"/>
    <property type="match status" value="1"/>
</dbReference>
<keyword evidence="6" id="KW-0503">Monooxygenase</keyword>
<dbReference type="EMBL" id="JACHMW010000001">
    <property type="protein sequence ID" value="MBB5849193.1"/>
    <property type="molecule type" value="Genomic_DNA"/>
</dbReference>
<comment type="caution">
    <text evidence="6">The sequence shown here is derived from an EMBL/GenBank/DDBJ whole genome shotgun (WGS) entry which is preliminary data.</text>
</comment>
<dbReference type="InterPro" id="IPR002938">
    <property type="entry name" value="FAD-bd"/>
</dbReference>
<comment type="cofactor">
    <cofactor evidence="1">
        <name>FAD</name>
        <dbReference type="ChEBI" id="CHEBI:57692"/>
    </cofactor>
</comment>
<protein>
    <submittedName>
        <fullName evidence="6">Phenol 2-monooxygenase</fullName>
        <ecNumber evidence="6">1.14.13.7</ecNumber>
    </submittedName>
</protein>
<dbReference type="GO" id="GO:0071949">
    <property type="term" value="F:FAD binding"/>
    <property type="evidence" value="ECO:0007669"/>
    <property type="project" value="InterPro"/>
</dbReference>
<feature type="domain" description="FAD-binding" evidence="5">
    <location>
        <begin position="14"/>
        <end position="146"/>
    </location>
</feature>
<keyword evidence="6" id="KW-0560">Oxidoreductase</keyword>
<dbReference type="Proteomes" id="UP000567246">
    <property type="component" value="Unassembled WGS sequence"/>
</dbReference>
<dbReference type="GO" id="GO:0018662">
    <property type="term" value="F:phenol 2-monooxygenase activity"/>
    <property type="evidence" value="ECO:0007669"/>
    <property type="project" value="UniProtKB-EC"/>
</dbReference>
<dbReference type="Pfam" id="PF01494">
    <property type="entry name" value="FAD_binding_3"/>
    <property type="match status" value="1"/>
</dbReference>
<keyword evidence="7" id="KW-1185">Reference proteome</keyword>
<feature type="compositionally biased region" description="Pro residues" evidence="4">
    <location>
        <begin position="171"/>
        <end position="182"/>
    </location>
</feature>
<dbReference type="PANTHER" id="PTHR43004">
    <property type="entry name" value="TRK SYSTEM POTASSIUM UPTAKE PROTEIN"/>
    <property type="match status" value="1"/>
</dbReference>